<gene>
    <name evidence="9 13" type="primary">glpK</name>
    <name evidence="13" type="ORF">CBM2636_12136</name>
</gene>
<dbReference type="InterPro" id="IPR018484">
    <property type="entry name" value="FGGY_N"/>
</dbReference>
<evidence type="ECO:0000256" key="1">
    <source>
        <dbReference type="ARBA" id="ARBA00005190"/>
    </source>
</evidence>
<dbReference type="Pfam" id="PF02782">
    <property type="entry name" value="FGGY_C"/>
    <property type="match status" value="1"/>
</dbReference>
<feature type="binding site" evidence="9">
    <location>
        <position position="306"/>
    </location>
    <ligand>
        <name>ADP</name>
        <dbReference type="ChEBI" id="CHEBI:456216"/>
    </ligand>
</feature>
<dbReference type="HAMAP" id="MF_00186">
    <property type="entry name" value="Glycerol_kin"/>
    <property type="match status" value="1"/>
</dbReference>
<feature type="binding site" evidence="9">
    <location>
        <position position="53"/>
    </location>
    <ligand>
        <name>ADP</name>
        <dbReference type="ChEBI" id="CHEBI:456216"/>
    </ligand>
</feature>
<dbReference type="GO" id="GO:0019563">
    <property type="term" value="P:glycerol catabolic process"/>
    <property type="evidence" value="ECO:0007669"/>
    <property type="project" value="UniProtKB-UniRule"/>
</dbReference>
<dbReference type="InterPro" id="IPR018483">
    <property type="entry name" value="Carb_kinase_FGGY_CS"/>
</dbReference>
<dbReference type="NCBIfam" id="NF000756">
    <property type="entry name" value="PRK00047.1"/>
    <property type="match status" value="1"/>
</dbReference>
<dbReference type="PANTHER" id="PTHR10196">
    <property type="entry name" value="SUGAR KINASE"/>
    <property type="match status" value="1"/>
</dbReference>
<dbReference type="AlphaFoldDB" id="A0A9Q7UUP6"/>
<feature type="binding site" evidence="9">
    <location>
        <position position="124"/>
    </location>
    <ligand>
        <name>glycerol</name>
        <dbReference type="ChEBI" id="CHEBI:17754"/>
    </ligand>
</feature>
<evidence type="ECO:0000313" key="13">
    <source>
        <dbReference type="EMBL" id="SPD65113.1"/>
    </source>
</evidence>
<evidence type="ECO:0000256" key="7">
    <source>
        <dbReference type="ARBA" id="ARBA00022840"/>
    </source>
</evidence>
<dbReference type="EMBL" id="LT984813">
    <property type="protein sequence ID" value="SPD65113.1"/>
    <property type="molecule type" value="Genomic_DNA"/>
</dbReference>
<feature type="binding site" evidence="9">
    <location>
        <position position="55"/>
    </location>
    <ligand>
        <name>ATP</name>
        <dbReference type="ChEBI" id="CHEBI:30616"/>
    </ligand>
</feature>
<name>A0A9Q7UUP6_9BURK</name>
<keyword evidence="6 9" id="KW-0319">Glycerol metabolism</keyword>
<evidence type="ECO:0000259" key="11">
    <source>
        <dbReference type="Pfam" id="PF00370"/>
    </source>
</evidence>
<evidence type="ECO:0000256" key="2">
    <source>
        <dbReference type="ARBA" id="ARBA00009156"/>
    </source>
</evidence>
<organism evidence="13 14">
    <name type="scientific">Cupriavidus taiwanensis</name>
    <dbReference type="NCBI Taxonomy" id="164546"/>
    <lineage>
        <taxon>Bacteria</taxon>
        <taxon>Pseudomonadati</taxon>
        <taxon>Pseudomonadota</taxon>
        <taxon>Betaproteobacteria</taxon>
        <taxon>Burkholderiales</taxon>
        <taxon>Burkholderiaceae</taxon>
        <taxon>Cupriavidus</taxon>
    </lineage>
</organism>
<dbReference type="Pfam" id="PF00370">
    <property type="entry name" value="FGGY_N"/>
    <property type="match status" value="1"/>
</dbReference>
<feature type="binding site" evidence="9">
    <location>
        <position position="53"/>
    </location>
    <ligand>
        <name>sn-glycerol 3-phosphate</name>
        <dbReference type="ChEBI" id="CHEBI:57597"/>
    </ligand>
</feature>
<feature type="binding site" evidence="9">
    <location>
        <position position="123"/>
    </location>
    <ligand>
        <name>glycerol</name>
        <dbReference type="ChEBI" id="CHEBI:17754"/>
    </ligand>
</feature>
<feature type="binding site" evidence="9">
    <location>
        <position position="57"/>
    </location>
    <ligand>
        <name>ADP</name>
        <dbReference type="ChEBI" id="CHEBI:456216"/>
    </ligand>
</feature>
<evidence type="ECO:0000256" key="6">
    <source>
        <dbReference type="ARBA" id="ARBA00022798"/>
    </source>
</evidence>
<dbReference type="InterPro" id="IPR005999">
    <property type="entry name" value="Glycerol_kin"/>
</dbReference>
<comment type="catalytic activity">
    <reaction evidence="8 9">
        <text>glycerol + ATP = sn-glycerol 3-phosphate + ADP + H(+)</text>
        <dbReference type="Rhea" id="RHEA:21644"/>
        <dbReference type="ChEBI" id="CHEBI:15378"/>
        <dbReference type="ChEBI" id="CHEBI:17754"/>
        <dbReference type="ChEBI" id="CHEBI:30616"/>
        <dbReference type="ChEBI" id="CHEBI:57597"/>
        <dbReference type="ChEBI" id="CHEBI:456216"/>
        <dbReference type="EC" id="2.7.1.30"/>
    </reaction>
</comment>
<evidence type="ECO:0000256" key="9">
    <source>
        <dbReference type="HAMAP-Rule" id="MF_00186"/>
    </source>
</evidence>
<protein>
    <recommendedName>
        <fullName evidence="9">Glycerol kinase</fullName>
        <ecNumber evidence="9">2.7.1.30</ecNumber>
    </recommendedName>
    <alternativeName>
        <fullName evidence="9">ATP:glycerol 3-phosphotransferase</fullName>
    </alternativeName>
    <alternativeName>
        <fullName evidence="9">Glycerokinase</fullName>
        <shortName evidence="9">GK</shortName>
    </alternativeName>
</protein>
<feature type="domain" description="Carbohydrate kinase FGGY C-terminal" evidence="12">
    <location>
        <begin position="301"/>
        <end position="489"/>
    </location>
</feature>
<dbReference type="GO" id="GO:0006072">
    <property type="term" value="P:glycerol-3-phosphate metabolic process"/>
    <property type="evidence" value="ECO:0007669"/>
    <property type="project" value="InterPro"/>
</dbReference>
<proteinExistence type="inferred from homology"/>
<dbReference type="EC" id="2.7.1.30" evidence="9"/>
<dbReference type="PROSITE" id="PS00445">
    <property type="entry name" value="FGGY_KINASES_2"/>
    <property type="match status" value="1"/>
</dbReference>
<dbReference type="GO" id="GO:0005829">
    <property type="term" value="C:cytosol"/>
    <property type="evidence" value="ECO:0007669"/>
    <property type="project" value="UniProtKB-ARBA"/>
</dbReference>
<dbReference type="Gene3D" id="3.30.420.40">
    <property type="match status" value="2"/>
</dbReference>
<evidence type="ECO:0000256" key="10">
    <source>
        <dbReference type="RuleBase" id="RU003733"/>
    </source>
</evidence>
<feature type="binding site" evidence="9">
    <location>
        <position position="353"/>
    </location>
    <ligand>
        <name>ATP</name>
        <dbReference type="ChEBI" id="CHEBI:30616"/>
    </ligand>
</feature>
<dbReference type="FunFam" id="3.30.420.40:FF:000007">
    <property type="entry name" value="Glycerol kinase"/>
    <property type="match status" value="1"/>
</dbReference>
<comment type="pathway">
    <text evidence="1 9">Polyol metabolism; glycerol degradation via glycerol kinase pathway; sn-glycerol 3-phosphate from glycerol: step 1/1.</text>
</comment>
<feature type="binding site" evidence="9">
    <location>
        <position position="284"/>
    </location>
    <ligand>
        <name>sn-glycerol 3-phosphate</name>
        <dbReference type="ChEBI" id="CHEBI:57597"/>
    </ligand>
</feature>
<evidence type="ECO:0000259" key="12">
    <source>
        <dbReference type="Pfam" id="PF02782"/>
    </source>
</evidence>
<feature type="binding site" evidence="9">
    <location>
        <position position="349"/>
    </location>
    <ligand>
        <name>ADP</name>
        <dbReference type="ChEBI" id="CHEBI:456216"/>
    </ligand>
</feature>
<feature type="binding site" evidence="9">
    <location>
        <position position="306"/>
    </location>
    <ligand>
        <name>ATP</name>
        <dbReference type="ChEBI" id="CHEBI:30616"/>
    </ligand>
</feature>
<dbReference type="PROSITE" id="PS00933">
    <property type="entry name" value="FGGY_KINASES_1"/>
    <property type="match status" value="1"/>
</dbReference>
<dbReference type="GO" id="GO:0005524">
    <property type="term" value="F:ATP binding"/>
    <property type="evidence" value="ECO:0007669"/>
    <property type="project" value="UniProtKB-UniRule"/>
</dbReference>
<keyword evidence="3 9" id="KW-0808">Transferase</keyword>
<reference evidence="13 14" key="1">
    <citation type="submission" date="2018-01" db="EMBL/GenBank/DDBJ databases">
        <authorList>
            <person name="Clerissi C."/>
        </authorList>
    </citation>
    <scope>NUCLEOTIDE SEQUENCE [LARGE SCALE GENOMIC DNA]</scope>
    <source>
        <strain evidence="13">Cupriavidus taiwanensis SWF 66322</strain>
    </source>
</reference>
<keyword evidence="4 9" id="KW-0547">Nucleotide-binding</keyword>
<keyword evidence="7 9" id="KW-0067">ATP-binding</keyword>
<feature type="binding site" evidence="9">
    <location>
        <position position="450"/>
    </location>
    <ligand>
        <name>ATP</name>
        <dbReference type="ChEBI" id="CHEBI:30616"/>
    </ligand>
</feature>
<dbReference type="FunFam" id="3.30.420.40:FF:000008">
    <property type="entry name" value="Glycerol kinase"/>
    <property type="match status" value="1"/>
</dbReference>
<accession>A0A9Q7UUP6</accession>
<comment type="caution">
    <text evidence="9">Lacks conserved residue(s) required for the propagation of feature annotation.</text>
</comment>
<dbReference type="PIRSF" id="PIRSF000538">
    <property type="entry name" value="GlpK"/>
    <property type="match status" value="1"/>
</dbReference>
<dbReference type="NCBIfam" id="TIGR01311">
    <property type="entry name" value="glycerol_kin"/>
    <property type="match status" value="1"/>
</dbReference>
<evidence type="ECO:0000256" key="3">
    <source>
        <dbReference type="ARBA" id="ARBA00022679"/>
    </source>
</evidence>
<feature type="domain" description="Carbohydrate kinase FGGY N-terminal" evidence="11">
    <location>
        <begin position="45"/>
        <end position="291"/>
    </location>
</feature>
<dbReference type="CDD" id="cd07786">
    <property type="entry name" value="FGGY_EcGK_like"/>
    <property type="match status" value="1"/>
</dbReference>
<feature type="binding site" evidence="9">
    <location>
        <position position="54"/>
    </location>
    <ligand>
        <name>ATP</name>
        <dbReference type="ChEBI" id="CHEBI:30616"/>
    </ligand>
</feature>
<feature type="binding site" evidence="9">
    <location>
        <position position="175"/>
    </location>
    <ligand>
        <name>glycerol</name>
        <dbReference type="ChEBI" id="CHEBI:17754"/>
    </ligand>
</feature>
<feature type="binding site" evidence="9">
    <location>
        <position position="123"/>
    </location>
    <ligand>
        <name>sn-glycerol 3-phosphate</name>
        <dbReference type="ChEBI" id="CHEBI:57597"/>
    </ligand>
</feature>
<dbReference type="GO" id="GO:0004370">
    <property type="term" value="F:glycerol kinase activity"/>
    <property type="evidence" value="ECO:0007669"/>
    <property type="project" value="UniProtKB-UniRule"/>
</dbReference>
<evidence type="ECO:0000256" key="5">
    <source>
        <dbReference type="ARBA" id="ARBA00022777"/>
    </source>
</evidence>
<feature type="binding site" evidence="9">
    <location>
        <position position="450"/>
    </location>
    <ligand>
        <name>ADP</name>
        <dbReference type="ChEBI" id="CHEBI:456216"/>
    </ligand>
</feature>
<keyword evidence="5 9" id="KW-0418">Kinase</keyword>
<comment type="activity regulation">
    <text evidence="9">Inhibited by fructose 1,6-bisphosphate (FBP).</text>
</comment>
<feature type="binding site" evidence="9">
    <location>
        <position position="124"/>
    </location>
    <ligand>
        <name>sn-glycerol 3-phosphate</name>
        <dbReference type="ChEBI" id="CHEBI:57597"/>
    </ligand>
</feature>
<feature type="binding site" evidence="9">
    <location>
        <position position="175"/>
    </location>
    <ligand>
        <name>sn-glycerol 3-phosphate</name>
        <dbReference type="ChEBI" id="CHEBI:57597"/>
    </ligand>
</feature>
<feature type="binding site" evidence="9">
    <location>
        <position position="285"/>
    </location>
    <ligand>
        <name>glycerol</name>
        <dbReference type="ChEBI" id="CHEBI:17754"/>
    </ligand>
</feature>
<dbReference type="PANTHER" id="PTHR10196:SF69">
    <property type="entry name" value="GLYCEROL KINASE"/>
    <property type="match status" value="1"/>
</dbReference>
<dbReference type="SUPFAM" id="SSF53067">
    <property type="entry name" value="Actin-like ATPase domain"/>
    <property type="match status" value="2"/>
</dbReference>
<evidence type="ECO:0000256" key="8">
    <source>
        <dbReference type="ARBA" id="ARBA00052101"/>
    </source>
</evidence>
<evidence type="ECO:0000256" key="4">
    <source>
        <dbReference type="ARBA" id="ARBA00022741"/>
    </source>
</evidence>
<dbReference type="InterPro" id="IPR018485">
    <property type="entry name" value="FGGY_C"/>
</dbReference>
<feature type="binding site" evidence="9">
    <location>
        <position position="284"/>
    </location>
    <ligand>
        <name>glycerol</name>
        <dbReference type="ChEBI" id="CHEBI:17754"/>
    </ligand>
</feature>
<sequence length="546" mass="59533">MFQPSGFHAPATPARIVIVRIERMNQPAAQAQRPAPSQLPAEPQYVLALDQGTSSSRAILFDHAGNVVRLAQREFRQYYPHPGHVEHDPYEIWQSQLAVAHTVLADAGIGASQVRAIGITNQRETTVLWDRKTGEPVGRALVWQDRRTAPMCEALQAAGHGELFREKTGLVIDAYFSGTKLRWMLDNIEGARERAQRGELAFGTVDSWLIWQLTDGARHVTDVSNASRTMLFNIHRFEWDDALLALLDIPHALLPEVVPSSGEVARTSARLFGMPIPIAGIAGDQQAATFGQACLVPGMAKNTYGTGCFLLMNTGAQPVTSHNRLLTTIGWQYRGQTQYCLEGGVFMGGATIQWLRDGLKIIQSAPEAEALARQCDDSGGVVLVPAFAGLGAPHWDAFARGTLVGMTRGTGRPQIARAALESIALQSVDVLEAMQKDAGIALAELRVDGGASRSDLLMQMQADLLGTPVVRPRVTETTALGAAYLAGLATGYWSDPVQIAQQWQVERRFEPNLSADQRGHRLARWHRAVERARDWARDDDAAAGHG</sequence>
<dbReference type="InterPro" id="IPR043129">
    <property type="entry name" value="ATPase_NBD"/>
</dbReference>
<comment type="similarity">
    <text evidence="2 9 10">Belongs to the FGGY kinase family.</text>
</comment>
<dbReference type="Proteomes" id="UP000254259">
    <property type="component" value="Chromosome CBM2636"/>
</dbReference>
<dbReference type="InterPro" id="IPR000577">
    <property type="entry name" value="Carb_kinase_FGGY"/>
</dbReference>
<feature type="binding site" evidence="9">
    <location>
        <position position="349"/>
    </location>
    <ligand>
        <name>ATP</name>
        <dbReference type="ChEBI" id="CHEBI:30616"/>
    </ligand>
</feature>
<comment type="function">
    <text evidence="9">Key enzyme in the regulation of glycerol uptake and metabolism. Catalyzes the phosphorylation of glycerol to yield sn-glycerol 3-phosphate.</text>
</comment>
<evidence type="ECO:0000313" key="14">
    <source>
        <dbReference type="Proteomes" id="UP000254259"/>
    </source>
</evidence>
<feature type="binding site" evidence="9">
    <location>
        <position position="53"/>
    </location>
    <ligand>
        <name>ATP</name>
        <dbReference type="ChEBI" id="CHEBI:30616"/>
    </ligand>
</feature>